<dbReference type="GO" id="GO:0016887">
    <property type="term" value="F:ATP hydrolysis activity"/>
    <property type="evidence" value="ECO:0007669"/>
    <property type="project" value="InterPro"/>
</dbReference>
<dbReference type="EMBL" id="LGUF01000007">
    <property type="protein sequence ID" value="KON87941.1"/>
    <property type="molecule type" value="Genomic_DNA"/>
</dbReference>
<dbReference type="GO" id="GO:0005524">
    <property type="term" value="F:ATP binding"/>
    <property type="evidence" value="ECO:0007669"/>
    <property type="project" value="InterPro"/>
</dbReference>
<dbReference type="InterPro" id="IPR027417">
    <property type="entry name" value="P-loop_NTPase"/>
</dbReference>
<dbReference type="InterPro" id="IPR003593">
    <property type="entry name" value="AAA+_ATPase"/>
</dbReference>
<dbReference type="InterPro" id="IPR015947">
    <property type="entry name" value="PUA-like_sf"/>
</dbReference>
<dbReference type="Gene3D" id="3.10.590.10">
    <property type="entry name" value="ph1033 like domains"/>
    <property type="match status" value="1"/>
</dbReference>
<dbReference type="SUPFAM" id="SSF52540">
    <property type="entry name" value="P-loop containing nucleoside triphosphate hydrolases"/>
    <property type="match status" value="1"/>
</dbReference>
<dbReference type="InterPro" id="IPR011704">
    <property type="entry name" value="ATPase_dyneun-rel_AAA"/>
</dbReference>
<dbReference type="InterPro" id="IPR052934">
    <property type="entry name" value="Methyl-DNA_Rec/Restrict_Enz"/>
</dbReference>
<dbReference type="AlphaFoldDB" id="A0A0M0GEV1"/>
<dbReference type="PANTHER" id="PTHR37291:SF1">
    <property type="entry name" value="TYPE IV METHYL-DIRECTED RESTRICTION ENZYME ECOKMCRB SUBUNIT"/>
    <property type="match status" value="1"/>
</dbReference>
<dbReference type="CDD" id="cd00009">
    <property type="entry name" value="AAA"/>
    <property type="match status" value="1"/>
</dbReference>
<dbReference type="REBASE" id="130826">
    <property type="entry name" value="SglW25McrBCP"/>
</dbReference>
<feature type="domain" description="AAA+ ATPase" evidence="1">
    <location>
        <begin position="559"/>
        <end position="722"/>
    </location>
</feature>
<protein>
    <submittedName>
        <fullName evidence="2">ATPase AAA</fullName>
    </submittedName>
</protein>
<proteinExistence type="predicted"/>
<evidence type="ECO:0000313" key="2">
    <source>
        <dbReference type="EMBL" id="KON87941.1"/>
    </source>
</evidence>
<sequence>MGNWIFQGNPKQFDVDTYIEKNEIVDWNIRQKQFLDEVQVGDKVFIWRSDGGNKNTGGVIAFCEIVSEPYKDDENDKVDLRILEKRLAPETGMLLRHELKELPEITNLMIFRMPQNTNYRLTDEEFDRLYQLWESPEKLAEKLNMSIVEKYLHSFKDHAENWFENNSDYLQESYQFFSYFKQKDHLYTMEWEDVQELGEHINAFRMALAKKRALGNPNASIEHYRNSFNYLIHGTDPLKRRVDQFVHHEDYKLFGFGYSVVSELIGNIFPEEFCFYNQRDRVAAENILELTPGYARGDTFGEKFIKFQGCLKENGIVEKYLEVVGKQTTLPIFYEIDQFFSYLFENFGKKETVIAEEETIPQYWLLAAGEGNFMWEDFKENEHIAIGWDELGDIKAYGSKREIMEALKELYEVDYNPSNDALANYQFANEISIGDYVLIKRGTHKLIGYGKIVSEYKFDLARESFKSLRKVEWISLGEWDVETLHSKTLTNITPYDEYLERLLASIGKEGKTVYPTSEDNSSSVKESEMETIPYTHEQLLSEVFMTQDKVEDILETLDYKKNIILQGPPGVGKTFVAQRLAYLHMGTKDDSKVEMLQFHQSYSYEDFIRGYKPNKQGHFTLKDGIFYSFCKKAIEDPDNNYYMIIDEINRGNLSKIFGELMMLIEADKRGNRFAVKLAYSEGEETFYIPKNLYLIGTMNTADRSLALVDYALRRRFSFINLEPAFHTGQFHDYLINKGISQGFIDKLIAGITDINQAITNDTINLGKGYEIGHSYFCPTTAQVDDEQKWYERIIRLEIAPLLKEYWFDQEDKVDELLDRL</sequence>
<dbReference type="OrthoDB" id="9781481at2"/>
<dbReference type="PATRIC" id="fig|1459.3.peg.3163"/>
<name>A0A0M0GEV1_SPOGL</name>
<gene>
    <name evidence="2" type="ORF">AF332_14640</name>
</gene>
<dbReference type="PANTHER" id="PTHR37291">
    <property type="entry name" value="5-METHYLCYTOSINE-SPECIFIC RESTRICTION ENZYME B"/>
    <property type="match status" value="1"/>
</dbReference>
<dbReference type="InterPro" id="IPR002740">
    <property type="entry name" value="EVE_domain"/>
</dbReference>
<dbReference type="Pfam" id="PF07728">
    <property type="entry name" value="AAA_5"/>
    <property type="match status" value="1"/>
</dbReference>
<dbReference type="SMART" id="SM00382">
    <property type="entry name" value="AAA"/>
    <property type="match status" value="1"/>
</dbReference>
<comment type="caution">
    <text evidence="2">The sequence shown here is derived from an EMBL/GenBank/DDBJ whole genome shotgun (WGS) entry which is preliminary data.</text>
</comment>
<dbReference type="SUPFAM" id="SSF88697">
    <property type="entry name" value="PUA domain-like"/>
    <property type="match status" value="1"/>
</dbReference>
<reference evidence="3" key="1">
    <citation type="submission" date="2015-07" db="EMBL/GenBank/DDBJ databases">
        <title>Fjat-10036 dsm4.</title>
        <authorList>
            <person name="Liu B."/>
            <person name="Wang J."/>
            <person name="Zhu Y."/>
            <person name="Liu G."/>
            <person name="Chen Q."/>
            <person name="Chen Z."/>
            <person name="Lan J."/>
            <person name="Che J."/>
            <person name="Ge C."/>
            <person name="Shi H."/>
            <person name="Pan Z."/>
            <person name="Liu X."/>
        </authorList>
    </citation>
    <scope>NUCLEOTIDE SEQUENCE [LARGE SCALE GENOMIC DNA]</scope>
    <source>
        <strain evidence="3">DSM 4</strain>
    </source>
</reference>
<dbReference type="Gene3D" id="3.40.50.300">
    <property type="entry name" value="P-loop containing nucleotide triphosphate hydrolases"/>
    <property type="match status" value="1"/>
</dbReference>
<evidence type="ECO:0000313" key="3">
    <source>
        <dbReference type="Proteomes" id="UP000037109"/>
    </source>
</evidence>
<accession>A0A0M0GEV1</accession>
<dbReference type="RefSeq" id="WP_053435296.1">
    <property type="nucleotide sequence ID" value="NZ_LGUF01000007.1"/>
</dbReference>
<dbReference type="STRING" id="1459.AF332_14640"/>
<dbReference type="Pfam" id="PF01878">
    <property type="entry name" value="EVE"/>
    <property type="match status" value="1"/>
</dbReference>
<organism evidence="2 3">
    <name type="scientific">Sporosarcina globispora</name>
    <name type="common">Bacillus globisporus</name>
    <dbReference type="NCBI Taxonomy" id="1459"/>
    <lineage>
        <taxon>Bacteria</taxon>
        <taxon>Bacillati</taxon>
        <taxon>Bacillota</taxon>
        <taxon>Bacilli</taxon>
        <taxon>Bacillales</taxon>
        <taxon>Caryophanaceae</taxon>
        <taxon>Sporosarcina</taxon>
    </lineage>
</organism>
<keyword evidence="3" id="KW-1185">Reference proteome</keyword>
<evidence type="ECO:0000259" key="1">
    <source>
        <dbReference type="SMART" id="SM00382"/>
    </source>
</evidence>
<dbReference type="Proteomes" id="UP000037109">
    <property type="component" value="Unassembled WGS sequence"/>
</dbReference>